<organism evidence="1 2">
    <name type="scientific">Alkalicaulis satelles</name>
    <dbReference type="NCBI Taxonomy" id="2609175"/>
    <lineage>
        <taxon>Bacteria</taxon>
        <taxon>Pseudomonadati</taxon>
        <taxon>Pseudomonadota</taxon>
        <taxon>Alphaproteobacteria</taxon>
        <taxon>Maricaulales</taxon>
        <taxon>Maricaulaceae</taxon>
        <taxon>Alkalicaulis</taxon>
    </lineage>
</organism>
<dbReference type="AlphaFoldDB" id="A0A5M6ZFI8"/>
<protein>
    <submittedName>
        <fullName evidence="1">Type II toxin-antitoxin system HicB family antitoxin</fullName>
    </submittedName>
</protein>
<proteinExistence type="predicted"/>
<comment type="caution">
    <text evidence="1">The sequence shown here is derived from an EMBL/GenBank/DDBJ whole genome shotgun (WGS) entry which is preliminary data.</text>
</comment>
<dbReference type="SUPFAM" id="SSF143100">
    <property type="entry name" value="TTHA1013/TTHA0281-like"/>
    <property type="match status" value="1"/>
</dbReference>
<sequence length="161" mass="17423">MSEHLVYAYPVSLEPDEDGRVMAFSADFPELATDGADEAEALANAADALDVVLRERLRRGEEIPDPRPPGDGECSVAVVHVTAYRIVLSQWAHDHGRGAQIELARRLGKGETHVRRLLSPEGGARVESLVEALRALGWSPAPSIALTPERRAPAGETRRAS</sequence>
<keyword evidence="2" id="KW-1185">Reference proteome</keyword>
<dbReference type="Gene3D" id="3.30.160.250">
    <property type="match status" value="1"/>
</dbReference>
<dbReference type="Proteomes" id="UP000325122">
    <property type="component" value="Unassembled WGS sequence"/>
</dbReference>
<accession>A0A5M6ZFI8</accession>
<gene>
    <name evidence="1" type="ORF">F1654_13155</name>
</gene>
<dbReference type="RefSeq" id="WP_150024020.1">
    <property type="nucleotide sequence ID" value="NZ_VWOJ01000005.1"/>
</dbReference>
<evidence type="ECO:0000313" key="1">
    <source>
        <dbReference type="EMBL" id="KAA5801001.1"/>
    </source>
</evidence>
<dbReference type="InterPro" id="IPR035069">
    <property type="entry name" value="TTHA1013/TTHA0281-like"/>
</dbReference>
<evidence type="ECO:0000313" key="2">
    <source>
        <dbReference type="Proteomes" id="UP000325122"/>
    </source>
</evidence>
<dbReference type="EMBL" id="VWOJ01000005">
    <property type="protein sequence ID" value="KAA5801001.1"/>
    <property type="molecule type" value="Genomic_DNA"/>
</dbReference>
<name>A0A5M6ZFI8_9PROT</name>
<reference evidence="1 2" key="1">
    <citation type="submission" date="2019-09" db="EMBL/GenBank/DDBJ databases">
        <authorList>
            <person name="Kevbrin V."/>
            <person name="Grouzdev D.S."/>
        </authorList>
    </citation>
    <scope>NUCLEOTIDE SEQUENCE [LARGE SCALE GENOMIC DNA]</scope>
    <source>
        <strain evidence="1 2">G-192</strain>
    </source>
</reference>